<evidence type="ECO:0000313" key="1">
    <source>
        <dbReference type="EMBL" id="PWB01176.1"/>
    </source>
</evidence>
<comment type="caution">
    <text evidence="1">The sequence shown here is derived from an EMBL/GenBank/DDBJ whole genome shotgun (WGS) entry which is preliminary data.</text>
</comment>
<organism evidence="1 2">
    <name type="scientific">Duncaniella muris</name>
    <dbReference type="NCBI Taxonomy" id="2094150"/>
    <lineage>
        <taxon>Bacteria</taxon>
        <taxon>Pseudomonadati</taxon>
        <taxon>Bacteroidota</taxon>
        <taxon>Bacteroidia</taxon>
        <taxon>Bacteroidales</taxon>
        <taxon>Muribaculaceae</taxon>
        <taxon>Duncaniella</taxon>
    </lineage>
</organism>
<gene>
    <name evidence="1" type="ORF">C5O23_10280</name>
</gene>
<evidence type="ECO:0000313" key="2">
    <source>
        <dbReference type="Proteomes" id="UP000244905"/>
    </source>
</evidence>
<protein>
    <submittedName>
        <fullName evidence="1">Uncharacterized protein</fullName>
    </submittedName>
</protein>
<dbReference type="PROSITE" id="PS51257">
    <property type="entry name" value="PROKAR_LIPOPROTEIN"/>
    <property type="match status" value="1"/>
</dbReference>
<keyword evidence="2" id="KW-1185">Reference proteome</keyword>
<dbReference type="EMBL" id="PUEC01000024">
    <property type="protein sequence ID" value="PWB01176.1"/>
    <property type="molecule type" value="Genomic_DNA"/>
</dbReference>
<proteinExistence type="predicted"/>
<dbReference type="GeneID" id="82526724"/>
<sequence length="156" mass="18044">MRHRLTDIFIVLLLVLVTCGCTRNDGDIGDYFGEWRLEKLTADGEALPLYTDGSGVELYTWAFQGKIIQIVEMLPRHEYVEHTGSWREENDVLELNFSYSDDEPGHEPGYRAPAALHLVSDGITRLHIDRFKNHRMVLSYVGADDVTYTYYLKRPY</sequence>
<reference evidence="2" key="1">
    <citation type="submission" date="2018-02" db="EMBL/GenBank/DDBJ databases">
        <authorList>
            <person name="Clavel T."/>
            <person name="Strowig T."/>
        </authorList>
    </citation>
    <scope>NUCLEOTIDE SEQUENCE [LARGE SCALE GENOMIC DNA]</scope>
    <source>
        <strain evidence="2">DSM 103720</strain>
    </source>
</reference>
<dbReference type="AlphaFoldDB" id="A0A2V1INS9"/>
<accession>A0A2V1INS9</accession>
<dbReference type="RefSeq" id="WP_107032858.1">
    <property type="nucleotide sequence ID" value="NZ_CAXHPX010000017.1"/>
</dbReference>
<name>A0A2V1INS9_9BACT</name>
<dbReference type="Proteomes" id="UP000244905">
    <property type="component" value="Unassembled WGS sequence"/>
</dbReference>